<organism evidence="1 2">
    <name type="scientific">Paractinoplanes brasiliensis</name>
    <dbReference type="NCBI Taxonomy" id="52695"/>
    <lineage>
        <taxon>Bacteria</taxon>
        <taxon>Bacillati</taxon>
        <taxon>Actinomycetota</taxon>
        <taxon>Actinomycetes</taxon>
        <taxon>Micromonosporales</taxon>
        <taxon>Micromonosporaceae</taxon>
        <taxon>Paractinoplanes</taxon>
    </lineage>
</organism>
<comment type="caution">
    <text evidence="1">The sequence shown here is derived from an EMBL/GenBank/DDBJ whole genome shotgun (WGS) entry which is preliminary data.</text>
</comment>
<protein>
    <submittedName>
        <fullName evidence="1">Uncharacterized protein</fullName>
    </submittedName>
</protein>
<accession>A0A4R6JLC1</accession>
<dbReference type="EMBL" id="SNWR01000001">
    <property type="protein sequence ID" value="TDO36502.1"/>
    <property type="molecule type" value="Genomic_DNA"/>
</dbReference>
<keyword evidence="2" id="KW-1185">Reference proteome</keyword>
<reference evidence="1 2" key="1">
    <citation type="submission" date="2019-03" db="EMBL/GenBank/DDBJ databases">
        <title>Sequencing the genomes of 1000 actinobacteria strains.</title>
        <authorList>
            <person name="Klenk H.-P."/>
        </authorList>
    </citation>
    <scope>NUCLEOTIDE SEQUENCE [LARGE SCALE GENOMIC DNA]</scope>
    <source>
        <strain evidence="1 2">DSM 43805</strain>
    </source>
</reference>
<dbReference type="AlphaFoldDB" id="A0A4R6JLC1"/>
<evidence type="ECO:0000313" key="1">
    <source>
        <dbReference type="EMBL" id="TDO36502.1"/>
    </source>
</evidence>
<evidence type="ECO:0000313" key="2">
    <source>
        <dbReference type="Proteomes" id="UP000294901"/>
    </source>
</evidence>
<name>A0A4R6JLC1_9ACTN</name>
<dbReference type="Proteomes" id="UP000294901">
    <property type="component" value="Unassembled WGS sequence"/>
</dbReference>
<proteinExistence type="predicted"/>
<dbReference type="RefSeq" id="WP_166661005.1">
    <property type="nucleotide sequence ID" value="NZ_BOMD01000103.1"/>
</dbReference>
<gene>
    <name evidence="1" type="ORF">C8E87_0075</name>
</gene>
<sequence length="48" mass="5250">MATTPQNAWHGFRGDGRRTTIDVGGFVHDNIEPYAGRPELLTTPTPPT</sequence>